<keyword evidence="16" id="KW-0376">Hydrogen peroxide</keyword>
<feature type="chain" id="PRO_5027153916" description="Peroxidase" evidence="16">
    <location>
        <begin position="26"/>
        <end position="285"/>
    </location>
</feature>
<feature type="domain" description="Plant heme peroxidase family profile" evidence="17">
    <location>
        <begin position="26"/>
        <end position="285"/>
    </location>
</feature>
<dbReference type="GO" id="GO:0042744">
    <property type="term" value="P:hydrogen peroxide catabolic process"/>
    <property type="evidence" value="ECO:0007669"/>
    <property type="project" value="UniProtKB-KW"/>
</dbReference>
<dbReference type="Pfam" id="PF00141">
    <property type="entry name" value="peroxidase"/>
    <property type="match status" value="1"/>
</dbReference>
<dbReference type="CDD" id="cd00693">
    <property type="entry name" value="secretory_peroxidase"/>
    <property type="match status" value="1"/>
</dbReference>
<dbReference type="EMBL" id="CAADRP010002174">
    <property type="protein sequence ID" value="VFU62910.1"/>
    <property type="molecule type" value="Genomic_DNA"/>
</dbReference>
<proteinExistence type="inferred from homology"/>
<feature type="binding site" evidence="13">
    <location>
        <position position="153"/>
    </location>
    <ligand>
        <name>Ca(2+)</name>
        <dbReference type="ChEBI" id="CHEBI:29108"/>
        <label>2</label>
    </ligand>
</feature>
<evidence type="ECO:0000313" key="18">
    <source>
        <dbReference type="EMBL" id="VFU62910.1"/>
    </source>
</evidence>
<evidence type="ECO:0000256" key="5">
    <source>
        <dbReference type="ARBA" id="ARBA00022617"/>
    </source>
</evidence>
<dbReference type="FunFam" id="1.10.520.10:FF:000009">
    <property type="entry name" value="Peroxidase"/>
    <property type="match status" value="1"/>
</dbReference>
<evidence type="ECO:0000256" key="1">
    <source>
        <dbReference type="ARBA" id="ARBA00000189"/>
    </source>
</evidence>
<dbReference type="GO" id="GO:0006979">
    <property type="term" value="P:response to oxidative stress"/>
    <property type="evidence" value="ECO:0007669"/>
    <property type="project" value="UniProtKB-UniRule"/>
</dbReference>
<dbReference type="InterPro" id="IPR000823">
    <property type="entry name" value="Peroxidase_pln"/>
</dbReference>
<comment type="catalytic activity">
    <reaction evidence="1 16">
        <text>2 a phenolic donor + H2O2 = 2 a phenolic radical donor + 2 H2O</text>
        <dbReference type="Rhea" id="RHEA:56136"/>
        <dbReference type="ChEBI" id="CHEBI:15377"/>
        <dbReference type="ChEBI" id="CHEBI:16240"/>
        <dbReference type="ChEBI" id="CHEBI:139520"/>
        <dbReference type="ChEBI" id="CHEBI:139521"/>
        <dbReference type="EC" id="1.11.1.7"/>
    </reaction>
</comment>
<dbReference type="PRINTS" id="PR00458">
    <property type="entry name" value="PEROXIDASE"/>
</dbReference>
<keyword evidence="9 13" id="KW-0408">Iron</keyword>
<keyword evidence="16" id="KW-0964">Secreted</keyword>
<feature type="binding site" evidence="13">
    <location>
        <position position="84"/>
    </location>
    <ligand>
        <name>Ca(2+)</name>
        <dbReference type="ChEBI" id="CHEBI:29108"/>
        <label>1</label>
    </ligand>
</feature>
<reference evidence="18" key="1">
    <citation type="submission" date="2019-03" db="EMBL/GenBank/DDBJ databases">
        <authorList>
            <person name="Mank J."/>
            <person name="Almeida P."/>
        </authorList>
    </citation>
    <scope>NUCLEOTIDE SEQUENCE</scope>
    <source>
        <strain evidence="18">78183</strain>
    </source>
</reference>
<comment type="similarity">
    <text evidence="16">Belongs to the peroxidase family. Classical plant (class III) peroxidase subfamily.</text>
</comment>
<gene>
    <name evidence="18" type="ORF">SVIM_LOCUS476705</name>
</gene>
<protein>
    <recommendedName>
        <fullName evidence="3 16">Peroxidase</fullName>
        <ecNumber evidence="3 16">1.11.1.7</ecNumber>
    </recommendedName>
</protein>
<keyword evidence="6 13" id="KW-0479">Metal-binding</keyword>
<dbReference type="GO" id="GO:0046872">
    <property type="term" value="F:metal ion binding"/>
    <property type="evidence" value="ECO:0007669"/>
    <property type="project" value="UniProtKB-UniRule"/>
</dbReference>
<feature type="binding site" evidence="13">
    <location>
        <position position="73"/>
    </location>
    <ligand>
        <name>Ca(2+)</name>
        <dbReference type="ChEBI" id="CHEBI:29108"/>
        <label>1</label>
    </ligand>
</feature>
<keyword evidence="11" id="KW-0325">Glycoprotein</keyword>
<accession>A0A6N2N7H6</accession>
<feature type="active site" description="Proton acceptor" evidence="12">
    <location>
        <position position="67"/>
    </location>
</feature>
<feature type="binding site" description="axial binding residue" evidence="13">
    <location>
        <position position="152"/>
    </location>
    <ligand>
        <name>heme b</name>
        <dbReference type="ChEBI" id="CHEBI:60344"/>
    </ligand>
    <ligandPart>
        <name>Fe</name>
        <dbReference type="ChEBI" id="CHEBI:18248"/>
    </ligandPart>
</feature>
<dbReference type="EC" id="1.11.1.7" evidence="3 16"/>
<dbReference type="PROSITE" id="PS00436">
    <property type="entry name" value="PEROXIDASE_2"/>
    <property type="match status" value="1"/>
</dbReference>
<dbReference type="Gene3D" id="1.10.520.10">
    <property type="match status" value="2"/>
</dbReference>
<dbReference type="InterPro" id="IPR033905">
    <property type="entry name" value="Secretory_peroxidase"/>
</dbReference>
<evidence type="ECO:0000256" key="13">
    <source>
        <dbReference type="PIRSR" id="PIRSR600823-3"/>
    </source>
</evidence>
<feature type="disulfide bond" evidence="15">
    <location>
        <begin position="69"/>
        <end position="74"/>
    </location>
</feature>
<evidence type="ECO:0000256" key="8">
    <source>
        <dbReference type="ARBA" id="ARBA00023002"/>
    </source>
</evidence>
<feature type="binding site" evidence="13">
    <location>
        <position position="75"/>
    </location>
    <ligand>
        <name>Ca(2+)</name>
        <dbReference type="ChEBI" id="CHEBI:29108"/>
        <label>1</label>
    </ligand>
</feature>
<evidence type="ECO:0000256" key="14">
    <source>
        <dbReference type="PIRSR" id="PIRSR600823-4"/>
    </source>
</evidence>
<evidence type="ECO:0000256" key="3">
    <source>
        <dbReference type="ARBA" id="ARBA00012313"/>
    </source>
</evidence>
<evidence type="ECO:0000256" key="15">
    <source>
        <dbReference type="PIRSR" id="PIRSR600823-5"/>
    </source>
</evidence>
<feature type="binding site" evidence="13">
    <location>
        <position position="205"/>
    </location>
    <ligand>
        <name>Ca(2+)</name>
        <dbReference type="ChEBI" id="CHEBI:29108"/>
        <label>2</label>
    </ligand>
</feature>
<keyword evidence="5 16" id="KW-0349">Heme</keyword>
<evidence type="ECO:0000256" key="10">
    <source>
        <dbReference type="ARBA" id="ARBA00023157"/>
    </source>
</evidence>
<evidence type="ECO:0000256" key="11">
    <source>
        <dbReference type="ARBA" id="ARBA00023180"/>
    </source>
</evidence>
<keyword evidence="8 16" id="KW-0560">Oxidoreductase</keyword>
<feature type="signal peptide" evidence="16">
    <location>
        <begin position="1"/>
        <end position="25"/>
    </location>
</feature>
<evidence type="ECO:0000256" key="12">
    <source>
        <dbReference type="PIRSR" id="PIRSR600823-1"/>
    </source>
</evidence>
<keyword evidence="7 13" id="KW-0106">Calcium</keyword>
<feature type="binding site" evidence="13">
    <location>
        <position position="213"/>
    </location>
    <ligand>
        <name>Ca(2+)</name>
        <dbReference type="ChEBI" id="CHEBI:29108"/>
        <label>2</label>
    </ligand>
</feature>
<dbReference type="GO" id="GO:0020037">
    <property type="term" value="F:heme binding"/>
    <property type="evidence" value="ECO:0007669"/>
    <property type="project" value="UniProtKB-UniRule"/>
</dbReference>
<evidence type="ECO:0000256" key="16">
    <source>
        <dbReference type="RuleBase" id="RU362060"/>
    </source>
</evidence>
<evidence type="ECO:0000256" key="9">
    <source>
        <dbReference type="ARBA" id="ARBA00023004"/>
    </source>
</evidence>
<dbReference type="PROSITE" id="PS50873">
    <property type="entry name" value="PEROXIDASE_4"/>
    <property type="match status" value="1"/>
</dbReference>
<evidence type="ECO:0000256" key="2">
    <source>
        <dbReference type="ARBA" id="ARBA00002322"/>
    </source>
</evidence>
<dbReference type="SUPFAM" id="SSF48113">
    <property type="entry name" value="Heme-dependent peroxidases"/>
    <property type="match status" value="1"/>
</dbReference>
<evidence type="ECO:0000256" key="7">
    <source>
        <dbReference type="ARBA" id="ARBA00022837"/>
    </source>
</evidence>
<dbReference type="InterPro" id="IPR010255">
    <property type="entry name" value="Haem_peroxidase_sf"/>
</dbReference>
<dbReference type="GO" id="GO:0005576">
    <property type="term" value="C:extracellular region"/>
    <property type="evidence" value="ECO:0007669"/>
    <property type="project" value="UniProtKB-SubCell"/>
</dbReference>
<dbReference type="AlphaFoldDB" id="A0A6N2N7H6"/>
<dbReference type="PRINTS" id="PR00461">
    <property type="entry name" value="PLPEROXIDASE"/>
</dbReference>
<dbReference type="FunFam" id="1.10.420.10:FF:000001">
    <property type="entry name" value="Peroxidase"/>
    <property type="match status" value="1"/>
</dbReference>
<feature type="binding site" evidence="13">
    <location>
        <position position="68"/>
    </location>
    <ligand>
        <name>Ca(2+)</name>
        <dbReference type="ChEBI" id="CHEBI:29108"/>
        <label>1</label>
    </ligand>
</feature>
<comment type="cofactor">
    <cofactor evidence="13 16">
        <name>heme b</name>
        <dbReference type="ChEBI" id="CHEBI:60344"/>
    </cofactor>
    <text evidence="13 16">Binds 1 heme b (iron(II)-protoporphyrin IX) group per subunit.</text>
</comment>
<feature type="site" description="Transition state stabilizer" evidence="14">
    <location>
        <position position="63"/>
    </location>
</feature>
<feature type="disulfide bond" evidence="15">
    <location>
        <begin position="36"/>
        <end position="111"/>
    </location>
</feature>
<organism evidence="18">
    <name type="scientific">Salix viminalis</name>
    <name type="common">Common osier</name>
    <name type="synonym">Basket willow</name>
    <dbReference type="NCBI Taxonomy" id="40686"/>
    <lineage>
        <taxon>Eukaryota</taxon>
        <taxon>Viridiplantae</taxon>
        <taxon>Streptophyta</taxon>
        <taxon>Embryophyta</taxon>
        <taxon>Tracheophyta</taxon>
        <taxon>Spermatophyta</taxon>
        <taxon>Magnoliopsida</taxon>
        <taxon>eudicotyledons</taxon>
        <taxon>Gunneridae</taxon>
        <taxon>Pentapetalae</taxon>
        <taxon>rosids</taxon>
        <taxon>fabids</taxon>
        <taxon>Malpighiales</taxon>
        <taxon>Salicaceae</taxon>
        <taxon>Saliceae</taxon>
        <taxon>Salix</taxon>
    </lineage>
</organism>
<evidence type="ECO:0000256" key="6">
    <source>
        <dbReference type="ARBA" id="ARBA00022723"/>
    </source>
</evidence>
<comment type="cofactor">
    <cofactor evidence="13 16">
        <name>Ca(2+)</name>
        <dbReference type="ChEBI" id="CHEBI:29108"/>
    </cofactor>
    <text evidence="13 16">Binds 2 calcium ions per subunit.</text>
</comment>
<dbReference type="PANTHER" id="PTHR31388">
    <property type="entry name" value="PEROXIDASE 72-RELATED"/>
    <property type="match status" value="1"/>
</dbReference>
<name>A0A6N2N7H6_SALVM</name>
<dbReference type="InterPro" id="IPR002016">
    <property type="entry name" value="Haem_peroxidase"/>
</dbReference>
<comment type="function">
    <text evidence="2">Removal of H(2)O(2), oxidation of toxic reductants, biosynthesis and degradation of lignin, suberization, auxin catabolism, response to environmental stresses such as wounding, pathogen attack and oxidative stress. These functions might be dependent on each isozyme/isoform in each plant tissue.</text>
</comment>
<feature type="binding site" evidence="13">
    <location>
        <position position="71"/>
    </location>
    <ligand>
        <name>Ca(2+)</name>
        <dbReference type="ChEBI" id="CHEBI:29108"/>
        <label>1</label>
    </ligand>
</feature>
<dbReference type="Gene3D" id="1.10.420.10">
    <property type="entry name" value="Peroxidase, domain 2"/>
    <property type="match status" value="1"/>
</dbReference>
<feature type="disulfide bond" evidence="15">
    <location>
        <begin position="117"/>
        <end position="281"/>
    </location>
</feature>
<feature type="disulfide bond" evidence="15">
    <location>
        <begin position="159"/>
        <end position="191"/>
    </location>
</feature>
<dbReference type="InterPro" id="IPR019794">
    <property type="entry name" value="Peroxidases_AS"/>
</dbReference>
<comment type="subcellular location">
    <subcellularLocation>
        <location evidence="16">Secreted</location>
    </subcellularLocation>
</comment>
<sequence>MEHNSFKLPFVHLLCLLLLCPLVSCQLNYKFYDYTCPNLTKIVRYGVWSAITNDSRMAASLLRLHFHDCFVNGCDGSLLLDGGEKNAFPNRNSARGFEVIDGIKDSLEKACPATVSCTDILALAAREAVYLIGGPFWFLPLGRRDGLTTSAHTIGFAQCFTFKSRLFDFGSSGKPDPLLDTSLLTSLQSTCPNQDDSDTKLAPLDSASSSKFDNLYYKLLLNNSGLLQSDQALMGDNTTASLVLNYSKFPYLFFKDFGASMVKMANIGVLTGQNGEIRKNCRLVN</sequence>
<evidence type="ECO:0000256" key="4">
    <source>
        <dbReference type="ARBA" id="ARBA00022559"/>
    </source>
</evidence>
<dbReference type="GO" id="GO:0140825">
    <property type="term" value="F:lactoperoxidase activity"/>
    <property type="evidence" value="ECO:0007669"/>
    <property type="project" value="UniProtKB-EC"/>
</dbReference>
<dbReference type="PANTHER" id="PTHR31388:SF180">
    <property type="entry name" value="PEROXIDASE"/>
    <property type="match status" value="1"/>
</dbReference>
<feature type="binding site" evidence="13">
    <location>
        <position position="77"/>
    </location>
    <ligand>
        <name>Ca(2+)</name>
        <dbReference type="ChEBI" id="CHEBI:29108"/>
        <label>1</label>
    </ligand>
</feature>
<keyword evidence="10 15" id="KW-1015">Disulfide bond</keyword>
<evidence type="ECO:0000259" key="17">
    <source>
        <dbReference type="PROSITE" id="PS50873"/>
    </source>
</evidence>
<keyword evidence="16" id="KW-0732">Signal</keyword>
<keyword evidence="4 16" id="KW-0575">Peroxidase</keyword>